<evidence type="ECO:0000313" key="3">
    <source>
        <dbReference type="EMBL" id="PTA68855.1"/>
    </source>
</evidence>
<reference evidence="3 4" key="1">
    <citation type="submission" date="2018-03" db="EMBL/GenBank/DDBJ databases">
        <title>Draft genome of Deinococcus sp. OD32.</title>
        <authorList>
            <person name="Wang X.-P."/>
            <person name="Du Z.-J."/>
        </authorList>
    </citation>
    <scope>NUCLEOTIDE SEQUENCE [LARGE SCALE GENOMIC DNA]</scope>
    <source>
        <strain evidence="3 4">OD32</strain>
    </source>
</reference>
<gene>
    <name evidence="3" type="ORF">C8263_06425</name>
</gene>
<feature type="region of interest" description="Disordered" evidence="1">
    <location>
        <begin position="175"/>
        <end position="204"/>
    </location>
</feature>
<dbReference type="EMBL" id="PYSV01000004">
    <property type="protein sequence ID" value="PTA68855.1"/>
    <property type="molecule type" value="Genomic_DNA"/>
</dbReference>
<sequence length="471" mass="51889">MAVLQRAVATAIQRHEVEAQQTATFAQRQTLQRQLAELDAEATQPVLQRIQAKRGSGNPLPESIQRHLEQGLNHDLSRVRIHDDVEADTLARSVNALAFTTGSDIFFQSGKFNPNSQSGLELLAHEVTHTVQQSQGRVGPGVDPDAGLEAEARAMGARLAAPYRRVPVFTRLSTTASGSTSSALQRQAGPQLRQASANRNNVNPLANQPQTYTYFEMQPLNKGKPANLKFDHGFLQGKDGELDLSKMQKPTLGDYKNKLTWKAKAQAALVLRPDLIDAVSAYMHFLAGSGKSRDIGYERFFKNDPAGKRVYNSLVSDIGNAIIDKMLKTPNLKHKKKYTMSGSTPLLFVGAGDARYPYPATENWQKALGAHPLWADVYWSFTYNSKGKFEVGATIKIKVQDMYNFNPRSMDLATGTGDSVNGRFEITGSGRECINYGHAKRWITFSIDAAGIGSQQMNQSSPPRFTPPNPR</sequence>
<proteinExistence type="predicted"/>
<evidence type="ECO:0000259" key="2">
    <source>
        <dbReference type="Pfam" id="PF13699"/>
    </source>
</evidence>
<name>A0A2T3WAD1_9DEIO</name>
<feature type="compositionally biased region" description="Polar residues" evidence="1">
    <location>
        <begin position="193"/>
        <end position="204"/>
    </location>
</feature>
<evidence type="ECO:0000313" key="4">
    <source>
        <dbReference type="Proteomes" id="UP000240317"/>
    </source>
</evidence>
<protein>
    <recommendedName>
        <fullName evidence="2">eCIS core domain-containing protein</fullName>
    </recommendedName>
</protein>
<dbReference type="Pfam" id="PF13699">
    <property type="entry name" value="eCIS_core"/>
    <property type="match status" value="1"/>
</dbReference>
<dbReference type="AlphaFoldDB" id="A0A2T3WAD1"/>
<evidence type="ECO:0000256" key="1">
    <source>
        <dbReference type="SAM" id="MobiDB-lite"/>
    </source>
</evidence>
<comment type="caution">
    <text evidence="3">The sequence shown here is derived from an EMBL/GenBank/DDBJ whole genome shotgun (WGS) entry which is preliminary data.</text>
</comment>
<accession>A0A2T3WAD1</accession>
<organism evidence="3 4">
    <name type="scientific">Deinococcus arcticus</name>
    <dbReference type="NCBI Taxonomy" id="2136176"/>
    <lineage>
        <taxon>Bacteria</taxon>
        <taxon>Thermotogati</taxon>
        <taxon>Deinococcota</taxon>
        <taxon>Deinococci</taxon>
        <taxon>Deinococcales</taxon>
        <taxon>Deinococcaceae</taxon>
        <taxon>Deinococcus</taxon>
    </lineage>
</organism>
<feature type="domain" description="eCIS core" evidence="2">
    <location>
        <begin position="59"/>
        <end position="136"/>
    </location>
</feature>
<dbReference type="Proteomes" id="UP000240317">
    <property type="component" value="Unassembled WGS sequence"/>
</dbReference>
<dbReference type="InterPro" id="IPR025295">
    <property type="entry name" value="eCIS_core_dom"/>
</dbReference>
<keyword evidence="4" id="KW-1185">Reference proteome</keyword>